<feature type="region of interest" description="Disordered" evidence="1">
    <location>
        <begin position="1"/>
        <end position="164"/>
    </location>
</feature>
<dbReference type="EMBL" id="CP020370">
    <property type="protein sequence ID" value="AUB82115.1"/>
    <property type="molecule type" value="Genomic_DNA"/>
</dbReference>
<gene>
    <name evidence="2" type="ORF">THSYN_14930</name>
</gene>
<name>A0A2K8U982_9GAMM</name>
<dbReference type="AlphaFoldDB" id="A0A2K8U982"/>
<keyword evidence="3" id="KW-1185">Reference proteome</keyword>
<organism evidence="2 3">
    <name type="scientific">Candidatus Thiodictyon syntrophicum</name>
    <dbReference type="NCBI Taxonomy" id="1166950"/>
    <lineage>
        <taxon>Bacteria</taxon>
        <taxon>Pseudomonadati</taxon>
        <taxon>Pseudomonadota</taxon>
        <taxon>Gammaproteobacteria</taxon>
        <taxon>Chromatiales</taxon>
        <taxon>Chromatiaceae</taxon>
        <taxon>Thiodictyon</taxon>
    </lineage>
</organism>
<dbReference type="Proteomes" id="UP000232638">
    <property type="component" value="Chromosome"/>
</dbReference>
<evidence type="ECO:0000313" key="3">
    <source>
        <dbReference type="Proteomes" id="UP000232638"/>
    </source>
</evidence>
<sequence length="200" mass="20985">MRGVRPGVRGAGGHRGTRAAARGQCPRREHRSGAEQPRQPGHDGPQTIAGNRAAQPEAQPATDGQHCGRPIEPKPQQAHRLLAPQTGTHPRYQSQDAHGSVHGQDPDANGGDASPGRVRYRSNRASRTSRASPRKVATALGLRESGRRRVSRPVPSNSSAHRATAACVQPNSVKLTVPVPRARSGTGQGTMISMAAAASA</sequence>
<reference evidence="2 3" key="1">
    <citation type="submission" date="2017-03" db="EMBL/GenBank/DDBJ databases">
        <title>Complete genome sequence of Candidatus 'Thiodictyon syntrophicum' sp. nov. strain Cad16T, a photolithoautotroph purple sulfur bacterium isolated from an alpine meromictic lake.</title>
        <authorList>
            <person name="Luedin S.M."/>
            <person name="Pothier J.F."/>
            <person name="Danza F."/>
            <person name="Storelli N."/>
            <person name="Wittwer M."/>
            <person name="Tonolla M."/>
        </authorList>
    </citation>
    <scope>NUCLEOTIDE SEQUENCE [LARGE SCALE GENOMIC DNA]</scope>
    <source>
        <strain evidence="2 3">Cad16T</strain>
    </source>
</reference>
<evidence type="ECO:0000313" key="2">
    <source>
        <dbReference type="EMBL" id="AUB82115.1"/>
    </source>
</evidence>
<evidence type="ECO:0000256" key="1">
    <source>
        <dbReference type="SAM" id="MobiDB-lite"/>
    </source>
</evidence>
<dbReference type="KEGG" id="tsy:THSYN_14930"/>
<accession>A0A2K8U982</accession>
<protein>
    <submittedName>
        <fullName evidence="2">Uncharacterized protein</fullName>
    </submittedName>
</protein>
<proteinExistence type="predicted"/>
<feature type="compositionally biased region" description="Polar residues" evidence="1">
    <location>
        <begin position="85"/>
        <end position="97"/>
    </location>
</feature>